<dbReference type="AlphaFoldDB" id="A0A540MC55"/>
<dbReference type="GO" id="GO:0046983">
    <property type="term" value="F:protein dimerization activity"/>
    <property type="evidence" value="ECO:0007669"/>
    <property type="project" value="InterPro"/>
</dbReference>
<keyword evidence="1" id="KW-0489">Methyltransferase</keyword>
<feature type="domain" description="O-methyltransferase dimerisation" evidence="7">
    <location>
        <begin position="22"/>
        <end position="106"/>
    </location>
</feature>
<dbReference type="PANTHER" id="PTHR11746">
    <property type="entry name" value="O-METHYLTRANSFERASE"/>
    <property type="match status" value="1"/>
</dbReference>
<dbReference type="SUPFAM" id="SSF53335">
    <property type="entry name" value="S-adenosyl-L-methionine-dependent methyltransferases"/>
    <property type="match status" value="1"/>
</dbReference>
<keyword evidence="9" id="KW-1185">Reference proteome</keyword>
<comment type="caution">
    <text evidence="8">The sequence shown here is derived from an EMBL/GenBank/DDBJ whole genome shotgun (WGS) entry which is preliminary data.</text>
</comment>
<evidence type="ECO:0000256" key="4">
    <source>
        <dbReference type="ARBA" id="ARBA00038277"/>
    </source>
</evidence>
<dbReference type="PROSITE" id="PS51683">
    <property type="entry name" value="SAM_OMT_II"/>
    <property type="match status" value="1"/>
</dbReference>
<dbReference type="FunFam" id="1.10.10.10:FF:000836">
    <property type="entry name" value="O-methyltransferase family protein"/>
    <property type="match status" value="1"/>
</dbReference>
<comment type="similarity">
    <text evidence="4">Belongs to the class I-like SAM-binding methyltransferase superfamily. Cation-independent O-methyltransferase family.</text>
</comment>
<evidence type="ECO:0000313" key="9">
    <source>
        <dbReference type="Proteomes" id="UP000315295"/>
    </source>
</evidence>
<dbReference type="GO" id="GO:0008171">
    <property type="term" value="F:O-methyltransferase activity"/>
    <property type="evidence" value="ECO:0007669"/>
    <property type="project" value="InterPro"/>
</dbReference>
<name>A0A540MC55_MALBA</name>
<dbReference type="PIRSF" id="PIRSF005739">
    <property type="entry name" value="O-mtase"/>
    <property type="match status" value="1"/>
</dbReference>
<evidence type="ECO:0000256" key="2">
    <source>
        <dbReference type="ARBA" id="ARBA00022679"/>
    </source>
</evidence>
<keyword evidence="2" id="KW-0808">Transferase</keyword>
<evidence type="ECO:0000259" key="6">
    <source>
        <dbReference type="Pfam" id="PF00891"/>
    </source>
</evidence>
<dbReference type="SUPFAM" id="SSF46785">
    <property type="entry name" value="Winged helix' DNA-binding domain"/>
    <property type="match status" value="1"/>
</dbReference>
<organism evidence="8 9">
    <name type="scientific">Malus baccata</name>
    <name type="common">Siberian crab apple</name>
    <name type="synonym">Pyrus baccata</name>
    <dbReference type="NCBI Taxonomy" id="106549"/>
    <lineage>
        <taxon>Eukaryota</taxon>
        <taxon>Viridiplantae</taxon>
        <taxon>Streptophyta</taxon>
        <taxon>Embryophyta</taxon>
        <taxon>Tracheophyta</taxon>
        <taxon>Spermatophyta</taxon>
        <taxon>Magnoliopsida</taxon>
        <taxon>eudicotyledons</taxon>
        <taxon>Gunneridae</taxon>
        <taxon>Pentapetalae</taxon>
        <taxon>rosids</taxon>
        <taxon>fabids</taxon>
        <taxon>Rosales</taxon>
        <taxon>Rosaceae</taxon>
        <taxon>Amygdaloideae</taxon>
        <taxon>Maleae</taxon>
        <taxon>Malus</taxon>
    </lineage>
</organism>
<dbReference type="InterPro" id="IPR016461">
    <property type="entry name" value="COMT-like"/>
</dbReference>
<dbReference type="STRING" id="106549.A0A540MC55"/>
<protein>
    <recommendedName>
        <fullName evidence="10">O-methyltransferase domain-containing protein</fullName>
    </recommendedName>
</protein>
<accession>A0A540MC55</accession>
<dbReference type="EMBL" id="VIEB01000294">
    <property type="protein sequence ID" value="TQD96305.1"/>
    <property type="molecule type" value="Genomic_DNA"/>
</dbReference>
<evidence type="ECO:0000313" key="8">
    <source>
        <dbReference type="EMBL" id="TQD96305.1"/>
    </source>
</evidence>
<sequence>MEEKQRELTWEEEEEGATAEMWKYVFGFTEIAVVRCAIDLGIAEAIENHGSPMTLLELSTALSCDPSHLYRIMRVLVHRKIFKEKPTQSGSNGYAQTPLSRRLLKSAENSMVDLLLMGSNPVMMAPYLRLSTQVQRNTSDAVFDEVHGSDLWNYGAENPDHGKAFNDSMACDARLAVPAALESCPEAFKGIETIVDAGGGNGTTARLLVEACPWITKGIIFDLPHVVSTIPECDRIEKIGGDFFKCIPKADAVVMTWILHDWTDEECISILKNCREAIPNDKGKVIIIDAVVEDNEKDYNKLTRVKLMLDIAMMNSTKGKERTAKEWEYVIREAGFSQHTITPTHTVQSVIQVFP</sequence>
<dbReference type="CDD" id="cd02440">
    <property type="entry name" value="AdoMet_MTases"/>
    <property type="match status" value="1"/>
</dbReference>
<dbReference type="InterPro" id="IPR001077">
    <property type="entry name" value="COMT_C"/>
</dbReference>
<dbReference type="Gene3D" id="3.40.50.150">
    <property type="entry name" value="Vaccinia Virus protein VP39"/>
    <property type="match status" value="1"/>
</dbReference>
<proteinExistence type="inferred from homology"/>
<evidence type="ECO:0008006" key="10">
    <source>
        <dbReference type="Google" id="ProtNLM"/>
    </source>
</evidence>
<evidence type="ECO:0000256" key="5">
    <source>
        <dbReference type="PIRSR" id="PIRSR005739-1"/>
    </source>
</evidence>
<dbReference type="InterPro" id="IPR029063">
    <property type="entry name" value="SAM-dependent_MTases_sf"/>
</dbReference>
<reference evidence="8 9" key="1">
    <citation type="journal article" date="2019" name="G3 (Bethesda)">
        <title>Sequencing of a Wild Apple (Malus baccata) Genome Unravels the Differences Between Cultivated and Wild Apple Species Regarding Disease Resistance and Cold Tolerance.</title>
        <authorList>
            <person name="Chen X."/>
        </authorList>
    </citation>
    <scope>NUCLEOTIDE SEQUENCE [LARGE SCALE GENOMIC DNA]</scope>
    <source>
        <strain evidence="9">cv. Shandingzi</strain>
        <tissue evidence="8">Leaves</tissue>
    </source>
</reference>
<dbReference type="GO" id="GO:0032259">
    <property type="term" value="P:methylation"/>
    <property type="evidence" value="ECO:0007669"/>
    <property type="project" value="UniProtKB-KW"/>
</dbReference>
<feature type="domain" description="O-methyltransferase C-terminal" evidence="6">
    <location>
        <begin position="128"/>
        <end position="337"/>
    </location>
</feature>
<evidence type="ECO:0000256" key="1">
    <source>
        <dbReference type="ARBA" id="ARBA00022603"/>
    </source>
</evidence>
<feature type="active site" description="Proton acceptor" evidence="5">
    <location>
        <position position="260"/>
    </location>
</feature>
<keyword evidence="3" id="KW-0949">S-adenosyl-L-methionine</keyword>
<dbReference type="InterPro" id="IPR036390">
    <property type="entry name" value="WH_DNA-bd_sf"/>
</dbReference>
<dbReference type="Gene3D" id="1.10.10.10">
    <property type="entry name" value="Winged helix-like DNA-binding domain superfamily/Winged helix DNA-binding domain"/>
    <property type="match status" value="1"/>
</dbReference>
<dbReference type="InterPro" id="IPR012967">
    <property type="entry name" value="COMT_dimerisation"/>
</dbReference>
<evidence type="ECO:0000256" key="3">
    <source>
        <dbReference type="ARBA" id="ARBA00022691"/>
    </source>
</evidence>
<dbReference type="InterPro" id="IPR036388">
    <property type="entry name" value="WH-like_DNA-bd_sf"/>
</dbReference>
<gene>
    <name evidence="8" type="ORF">C1H46_018071</name>
</gene>
<dbReference type="Pfam" id="PF00891">
    <property type="entry name" value="Methyltransf_2"/>
    <property type="match status" value="1"/>
</dbReference>
<evidence type="ECO:0000259" key="7">
    <source>
        <dbReference type="Pfam" id="PF08100"/>
    </source>
</evidence>
<dbReference type="Proteomes" id="UP000315295">
    <property type="component" value="Unassembled WGS sequence"/>
</dbReference>
<dbReference type="Pfam" id="PF08100">
    <property type="entry name" value="Dimerisation"/>
    <property type="match status" value="1"/>
</dbReference>